<proteinExistence type="predicted"/>
<name>J9DYC4_WUCBA</name>
<protein>
    <submittedName>
        <fullName evidence="1">Uncharacterized protein</fullName>
    </submittedName>
</protein>
<gene>
    <name evidence="1" type="ORF">WUBG_14354</name>
</gene>
<evidence type="ECO:0000313" key="1">
    <source>
        <dbReference type="EMBL" id="EJW74738.1"/>
    </source>
</evidence>
<comment type="caution">
    <text evidence="1">The sequence shown here is derived from an EMBL/GenBank/DDBJ whole genome shotgun (WGS) entry which is preliminary data.</text>
</comment>
<organism evidence="1 2">
    <name type="scientific">Wuchereria bancrofti</name>
    <dbReference type="NCBI Taxonomy" id="6293"/>
    <lineage>
        <taxon>Eukaryota</taxon>
        <taxon>Metazoa</taxon>
        <taxon>Ecdysozoa</taxon>
        <taxon>Nematoda</taxon>
        <taxon>Chromadorea</taxon>
        <taxon>Rhabditida</taxon>
        <taxon>Spirurina</taxon>
        <taxon>Spiruromorpha</taxon>
        <taxon>Filarioidea</taxon>
        <taxon>Onchocercidae</taxon>
        <taxon>Wuchereria</taxon>
    </lineage>
</organism>
<dbReference type="AlphaFoldDB" id="J9DYC4"/>
<accession>J9DYC4</accession>
<sequence>SVRLPSHLKNSCNRKKNHSAFQWFNSTVGIDDDRLRAYGINPKKYKNKLFREQ</sequence>
<reference evidence="2" key="1">
    <citation type="submission" date="2012-08" db="EMBL/GenBank/DDBJ databases">
        <title>The Genome Sequence of Wuchereria bancrofti.</title>
        <authorList>
            <person name="Nutman T.B."/>
            <person name="Fink D.L."/>
            <person name="Russ C."/>
            <person name="Young S."/>
            <person name="Zeng Q."/>
            <person name="Koehrsen M."/>
            <person name="Alvarado L."/>
            <person name="Berlin A."/>
            <person name="Chapman S.B."/>
            <person name="Chen Z."/>
            <person name="Freedman E."/>
            <person name="Gellesch M."/>
            <person name="Goldberg J."/>
            <person name="Griggs A."/>
            <person name="Gujja S."/>
            <person name="Heilman E.R."/>
            <person name="Heiman D."/>
            <person name="Hepburn T."/>
            <person name="Howarth C."/>
            <person name="Jen D."/>
            <person name="Larson L."/>
            <person name="Lewis B."/>
            <person name="Mehta T."/>
            <person name="Park D."/>
            <person name="Pearson M."/>
            <person name="Roberts A."/>
            <person name="Saif S."/>
            <person name="Shea T."/>
            <person name="Shenoy N."/>
            <person name="Sisk P."/>
            <person name="Stolte C."/>
            <person name="Sykes S."/>
            <person name="Walk T."/>
            <person name="White J."/>
            <person name="Yandava C."/>
            <person name="Haas B."/>
            <person name="Henn M.R."/>
            <person name="Nusbaum C."/>
            <person name="Birren B."/>
        </authorList>
    </citation>
    <scope>NUCLEOTIDE SEQUENCE [LARGE SCALE GENOMIC DNA]</scope>
    <source>
        <strain evidence="2">NA</strain>
    </source>
</reference>
<dbReference type="Proteomes" id="UP000004810">
    <property type="component" value="Unassembled WGS sequence"/>
</dbReference>
<evidence type="ECO:0000313" key="2">
    <source>
        <dbReference type="Proteomes" id="UP000004810"/>
    </source>
</evidence>
<dbReference type="EMBL" id="ADBV01011680">
    <property type="protein sequence ID" value="EJW74738.1"/>
    <property type="molecule type" value="Genomic_DNA"/>
</dbReference>
<feature type="non-terminal residue" evidence="1">
    <location>
        <position position="1"/>
    </location>
</feature>